<name>A0A7I8J2A1_SPIIN</name>
<proteinExistence type="predicted"/>
<evidence type="ECO:0000313" key="2">
    <source>
        <dbReference type="EMBL" id="CAA2624842.1"/>
    </source>
</evidence>
<organism evidence="2">
    <name type="scientific">Spirodela intermedia</name>
    <name type="common">Intermediate duckweed</name>
    <dbReference type="NCBI Taxonomy" id="51605"/>
    <lineage>
        <taxon>Eukaryota</taxon>
        <taxon>Viridiplantae</taxon>
        <taxon>Streptophyta</taxon>
        <taxon>Embryophyta</taxon>
        <taxon>Tracheophyta</taxon>
        <taxon>Spermatophyta</taxon>
        <taxon>Magnoliopsida</taxon>
        <taxon>Liliopsida</taxon>
        <taxon>Araceae</taxon>
        <taxon>Lemnoideae</taxon>
        <taxon>Spirodela</taxon>
    </lineage>
</organism>
<protein>
    <submittedName>
        <fullName evidence="2">Uncharacterized protein</fullName>
    </submittedName>
</protein>
<evidence type="ECO:0000256" key="1">
    <source>
        <dbReference type="SAM" id="Phobius"/>
    </source>
</evidence>
<sequence>MPPLPDDGAQWRRLLTLASVELVAMVGLTFVGSVPFRPLILHRCLVFALTSVLLLSGLVHATLILLWF</sequence>
<gene>
    <name evidence="2" type="ORF">SI7747_08010656</name>
    <name evidence="3" type="ORF">SI8410_08011499</name>
</gene>
<dbReference type="EMBL" id="LR743595">
    <property type="protein sequence ID" value="CAA2624842.1"/>
    <property type="molecule type" value="Genomic_DNA"/>
</dbReference>
<evidence type="ECO:0000313" key="3">
    <source>
        <dbReference type="EMBL" id="CAA7400821.1"/>
    </source>
</evidence>
<accession>A0A7I8J2A1</accession>
<dbReference type="Proteomes" id="UP000663760">
    <property type="component" value="Chromosome 8"/>
</dbReference>
<dbReference type="AlphaFoldDB" id="A0A7I8J2A1"/>
<keyword evidence="1" id="KW-0472">Membrane</keyword>
<evidence type="ECO:0000313" key="4">
    <source>
        <dbReference type="Proteomes" id="UP000663760"/>
    </source>
</evidence>
<reference evidence="2" key="1">
    <citation type="submission" date="2019-12" db="EMBL/GenBank/DDBJ databases">
        <authorList>
            <person name="Scholz U."/>
            <person name="Mascher M."/>
            <person name="Fiebig A."/>
        </authorList>
    </citation>
    <scope>NUCLEOTIDE SEQUENCE</scope>
</reference>
<keyword evidence="1" id="KW-1133">Transmembrane helix</keyword>
<keyword evidence="1" id="KW-0812">Transmembrane</keyword>
<feature type="transmembrane region" description="Helical" evidence="1">
    <location>
        <begin position="14"/>
        <end position="32"/>
    </location>
</feature>
<dbReference type="EMBL" id="LR746271">
    <property type="protein sequence ID" value="CAA7400821.1"/>
    <property type="molecule type" value="Genomic_DNA"/>
</dbReference>
<feature type="transmembrane region" description="Helical" evidence="1">
    <location>
        <begin position="44"/>
        <end position="67"/>
    </location>
</feature>
<keyword evidence="4" id="KW-1185">Reference proteome</keyword>